<keyword evidence="7" id="KW-0012">Acyltransferase</keyword>
<dbReference type="InterPro" id="IPR049552">
    <property type="entry name" value="PKS_DH_N"/>
</dbReference>
<dbReference type="InterPro" id="IPR042104">
    <property type="entry name" value="PKS_dehydratase_sf"/>
</dbReference>
<dbReference type="PANTHER" id="PTHR43775:SF51">
    <property type="entry name" value="INACTIVE PHENOLPHTHIOCEROL SYNTHESIS POLYKETIDE SYNTHASE TYPE I PKS1-RELATED"/>
    <property type="match status" value="1"/>
</dbReference>
<dbReference type="InterPro" id="IPR014043">
    <property type="entry name" value="Acyl_transferase_dom"/>
</dbReference>
<dbReference type="PANTHER" id="PTHR43775">
    <property type="entry name" value="FATTY ACID SYNTHASE"/>
    <property type="match status" value="1"/>
</dbReference>
<dbReference type="InterPro" id="IPR001227">
    <property type="entry name" value="Ac_transferase_dom_sf"/>
</dbReference>
<dbReference type="InterPro" id="IPR050091">
    <property type="entry name" value="PKS_NRPS_Biosynth_Enz"/>
</dbReference>
<keyword evidence="2" id="KW-0596">Phosphopantetheine</keyword>
<comment type="caution">
    <text evidence="8">Lacks conserved residue(s) required for the propagation of feature annotation.</text>
</comment>
<dbReference type="AlphaFoldDB" id="A0A366D5N1"/>
<dbReference type="PROSITE" id="PS52019">
    <property type="entry name" value="PKS_MFAS_DH"/>
    <property type="match status" value="1"/>
</dbReference>
<evidence type="ECO:0000256" key="4">
    <source>
        <dbReference type="ARBA" id="ARBA00022679"/>
    </source>
</evidence>
<evidence type="ECO:0000256" key="1">
    <source>
        <dbReference type="ARBA" id="ARBA00005189"/>
    </source>
</evidence>
<evidence type="ECO:0000313" key="11">
    <source>
        <dbReference type="EMBL" id="RBO85351.1"/>
    </source>
</evidence>
<dbReference type="SMART" id="SM00823">
    <property type="entry name" value="PKS_PP"/>
    <property type="match status" value="1"/>
</dbReference>
<feature type="domain" description="PKS/mFAS DH" evidence="10">
    <location>
        <begin position="285"/>
        <end position="591"/>
    </location>
</feature>
<dbReference type="PROSITE" id="PS50075">
    <property type="entry name" value="CARRIER"/>
    <property type="match status" value="1"/>
</dbReference>
<dbReference type="Gene3D" id="1.10.1200.10">
    <property type="entry name" value="ACP-like"/>
    <property type="match status" value="1"/>
</dbReference>
<dbReference type="GO" id="GO:0031177">
    <property type="term" value="F:phosphopantetheine binding"/>
    <property type="evidence" value="ECO:0007669"/>
    <property type="project" value="InterPro"/>
</dbReference>
<dbReference type="SUPFAM" id="SSF55048">
    <property type="entry name" value="Probable ACP-binding domain of malonyl-CoA ACP transacylase"/>
    <property type="match status" value="1"/>
</dbReference>
<organism evidence="11 12">
    <name type="scientific">Nocardia puris</name>
    <dbReference type="NCBI Taxonomy" id="208602"/>
    <lineage>
        <taxon>Bacteria</taxon>
        <taxon>Bacillati</taxon>
        <taxon>Actinomycetota</taxon>
        <taxon>Actinomycetes</taxon>
        <taxon>Mycobacteriales</taxon>
        <taxon>Nocardiaceae</taxon>
        <taxon>Nocardia</taxon>
    </lineage>
</organism>
<dbReference type="Proteomes" id="UP000252586">
    <property type="component" value="Unassembled WGS sequence"/>
</dbReference>
<feature type="domain" description="Carrier" evidence="9">
    <location>
        <begin position="549"/>
        <end position="624"/>
    </location>
</feature>
<dbReference type="InterPro" id="IPR020807">
    <property type="entry name" value="PKS_DH"/>
</dbReference>
<protein>
    <submittedName>
        <fullName evidence="11">Phosphopantetheine binding protein</fullName>
    </submittedName>
</protein>
<dbReference type="EMBL" id="QNRE01000015">
    <property type="protein sequence ID" value="RBO85351.1"/>
    <property type="molecule type" value="Genomic_DNA"/>
</dbReference>
<dbReference type="SMART" id="SM00826">
    <property type="entry name" value="PKS_DH"/>
    <property type="match status" value="1"/>
</dbReference>
<dbReference type="STRING" id="1210090.GCA_001613185_06619"/>
<comment type="caution">
    <text evidence="11">The sequence shown here is derived from an EMBL/GenBank/DDBJ whole genome shotgun (WGS) entry which is preliminary data.</text>
</comment>
<feature type="region of interest" description="N-terminal hotdog fold" evidence="8">
    <location>
        <begin position="285"/>
        <end position="404"/>
    </location>
</feature>
<dbReference type="InterPro" id="IPR020806">
    <property type="entry name" value="PKS_PP-bd"/>
</dbReference>
<evidence type="ECO:0000313" key="12">
    <source>
        <dbReference type="Proteomes" id="UP000252586"/>
    </source>
</evidence>
<evidence type="ECO:0000259" key="9">
    <source>
        <dbReference type="PROSITE" id="PS50075"/>
    </source>
</evidence>
<dbReference type="Gene3D" id="3.40.366.10">
    <property type="entry name" value="Malonyl-Coenzyme A Acyl Carrier Protein, domain 2"/>
    <property type="match status" value="1"/>
</dbReference>
<keyword evidence="4" id="KW-0808">Transferase</keyword>
<evidence type="ECO:0000256" key="5">
    <source>
        <dbReference type="ARBA" id="ARBA00022832"/>
    </source>
</evidence>
<dbReference type="Pfam" id="PF00698">
    <property type="entry name" value="Acyl_transf_1"/>
    <property type="match status" value="1"/>
</dbReference>
<dbReference type="GO" id="GO:0006633">
    <property type="term" value="P:fatty acid biosynthetic process"/>
    <property type="evidence" value="ECO:0007669"/>
    <property type="project" value="TreeGrafter"/>
</dbReference>
<keyword evidence="12" id="KW-1185">Reference proteome</keyword>
<evidence type="ECO:0000259" key="10">
    <source>
        <dbReference type="PROSITE" id="PS52019"/>
    </source>
</evidence>
<dbReference type="InterPro" id="IPR009081">
    <property type="entry name" value="PP-bd_ACP"/>
</dbReference>
<dbReference type="OrthoDB" id="9778690at2"/>
<keyword evidence="6" id="KW-0443">Lipid metabolism</keyword>
<evidence type="ECO:0000256" key="2">
    <source>
        <dbReference type="ARBA" id="ARBA00022450"/>
    </source>
</evidence>
<keyword evidence="5" id="KW-0276">Fatty acid metabolism</keyword>
<dbReference type="Pfam" id="PF00550">
    <property type="entry name" value="PP-binding"/>
    <property type="match status" value="1"/>
</dbReference>
<gene>
    <name evidence="11" type="ORF">DFR74_115200</name>
</gene>
<sequence length="705" mass="73483">SVGEFAAAVVAGVLSVADAAKLVVARGKLMQALPEGGSMVAVTASEERVEQLLTELAADGHPNGNGSAPAATGVSIAAVNGPESVVISGPADAVDQLVARLDVRHKRLTVSHAFHSVLMEPMLEEFRAVAESVTYAPPSLPWVSTLTGESLESVDAGYWVRQIRQAVRFADAASTLTGFGLAAIAEVGPDAVLTPLLATLTDTPAVALQRRNRDTDDAVAGQAEHLIDGLARLHCLGADIDWAAFYAGTGAKKVKLPTYAFQRQRYWLQPTAAAVTGGGFDPVAHPVLTGVLHLPDTSLLSGTLDPAAQPWLAAHTVEGGTLVPAAVLVEAVLRAGDEVGADTVDHLELARPLLIPDTRHLEMQIVAHPADDAGLRKVEVRARLNGADWATAATGALASGGDTPSAADFAIVSTVTHRLAPETDSEPTGFVLHPLLLDAALPGRLDGHTVVAPTVWRGVRLHATGADSIQAGVRPLDGDAVAVRLTDPAGNPVLTANAVEFHAVPLDETGDTSSDTRPVVVHRPTAVAADAAAEFAGRLAELDPDRRHAEVVDLARTQVAAVLGIADPAGIDAERQFQDLGFDSMTAVQLRDRLAAATGATLPATVVFDRPTLNALAEFVLDALRPPAPSETLWAGLDRLEQLAGTVDGPDRDRIADRLRGLLSRWSDGRAAPPESAESSLRSASTAELLSFIDDELGRVGDDHA</sequence>
<dbReference type="Pfam" id="PF21089">
    <property type="entry name" value="PKS_DH_N"/>
    <property type="match status" value="1"/>
</dbReference>
<dbReference type="RefSeq" id="WP_113975349.1">
    <property type="nucleotide sequence ID" value="NZ_QNRE01000015.1"/>
</dbReference>
<feature type="non-terminal residue" evidence="11">
    <location>
        <position position="1"/>
    </location>
</feature>
<dbReference type="InterPro" id="IPR036736">
    <property type="entry name" value="ACP-like_sf"/>
</dbReference>
<evidence type="ECO:0000256" key="6">
    <source>
        <dbReference type="ARBA" id="ARBA00023098"/>
    </source>
</evidence>
<evidence type="ECO:0000256" key="8">
    <source>
        <dbReference type="PROSITE-ProRule" id="PRU01363"/>
    </source>
</evidence>
<dbReference type="SMART" id="SM01294">
    <property type="entry name" value="PKS_PP_betabranch"/>
    <property type="match status" value="1"/>
</dbReference>
<dbReference type="GO" id="GO:0004312">
    <property type="term" value="F:fatty acid synthase activity"/>
    <property type="evidence" value="ECO:0007669"/>
    <property type="project" value="TreeGrafter"/>
</dbReference>
<dbReference type="SUPFAM" id="SSF52151">
    <property type="entry name" value="FabD/lysophospholipase-like"/>
    <property type="match status" value="1"/>
</dbReference>
<evidence type="ECO:0000256" key="3">
    <source>
        <dbReference type="ARBA" id="ARBA00022553"/>
    </source>
</evidence>
<dbReference type="SUPFAM" id="SSF47336">
    <property type="entry name" value="ACP-like"/>
    <property type="match status" value="1"/>
</dbReference>
<dbReference type="Gene3D" id="3.10.129.110">
    <property type="entry name" value="Polyketide synthase dehydratase"/>
    <property type="match status" value="2"/>
</dbReference>
<dbReference type="InterPro" id="IPR016036">
    <property type="entry name" value="Malonyl_transacylase_ACP-bd"/>
</dbReference>
<proteinExistence type="predicted"/>
<keyword evidence="3" id="KW-0597">Phosphoprotein</keyword>
<dbReference type="InterPro" id="IPR049900">
    <property type="entry name" value="PKS_mFAS_DH"/>
</dbReference>
<feature type="region of interest" description="C-terminal hotdog fold" evidence="8">
    <location>
        <begin position="428"/>
        <end position="591"/>
    </location>
</feature>
<dbReference type="PROSITE" id="PS00012">
    <property type="entry name" value="PHOSPHOPANTETHEINE"/>
    <property type="match status" value="1"/>
</dbReference>
<accession>A0A366D5N1</accession>
<name>A0A366D5N1_9NOCA</name>
<dbReference type="InterPro" id="IPR016035">
    <property type="entry name" value="Acyl_Trfase/lysoPLipase"/>
</dbReference>
<comment type="pathway">
    <text evidence="1">Lipid metabolism.</text>
</comment>
<dbReference type="InterPro" id="IPR006162">
    <property type="entry name" value="Ppantetheine_attach_site"/>
</dbReference>
<dbReference type="SMART" id="SM00827">
    <property type="entry name" value="PKS_AT"/>
    <property type="match status" value="1"/>
</dbReference>
<dbReference type="FunFam" id="1.10.1200.10:FF:000007">
    <property type="entry name" value="Probable polyketide synthase pks17"/>
    <property type="match status" value="1"/>
</dbReference>
<reference evidence="11 12" key="1">
    <citation type="submission" date="2018-06" db="EMBL/GenBank/DDBJ databases">
        <title>Genomic Encyclopedia of Type Strains, Phase IV (KMG-IV): sequencing the most valuable type-strain genomes for metagenomic binning, comparative biology and taxonomic classification.</title>
        <authorList>
            <person name="Goeker M."/>
        </authorList>
    </citation>
    <scope>NUCLEOTIDE SEQUENCE [LARGE SCALE GENOMIC DNA]</scope>
    <source>
        <strain evidence="11 12">DSM 44599</strain>
    </source>
</reference>
<evidence type="ECO:0000256" key="7">
    <source>
        <dbReference type="ARBA" id="ARBA00023315"/>
    </source>
</evidence>